<dbReference type="AlphaFoldDB" id="A0A9Q5X4J8"/>
<reference evidence="1 2" key="1">
    <citation type="submission" date="2016-10" db="EMBL/GenBank/DDBJ databases">
        <title>Comparative genomics of Bacillus thuringiensis reveals a path to pathogens against multiple invertebrate hosts.</title>
        <authorList>
            <person name="Zheng J."/>
            <person name="Gao Q."/>
            <person name="Liu H."/>
            <person name="Peng D."/>
            <person name="Ruan L."/>
            <person name="Sun M."/>
        </authorList>
    </citation>
    <scope>NUCLEOTIDE SEQUENCE [LARGE SCALE GENOMIC DNA]</scope>
    <source>
        <strain evidence="1">BGSC 4BB1</strain>
    </source>
</reference>
<dbReference type="RefSeq" id="WP_087956626.1">
    <property type="nucleotide sequence ID" value="NZ_NFCY01000021.1"/>
</dbReference>
<protein>
    <submittedName>
        <fullName evidence="1">Uncharacterized protein</fullName>
    </submittedName>
</protein>
<organism evidence="1 2">
    <name type="scientific">Bacillus thuringiensis serovar sooncheon</name>
    <dbReference type="NCBI Taxonomy" id="180891"/>
    <lineage>
        <taxon>Bacteria</taxon>
        <taxon>Bacillati</taxon>
        <taxon>Bacillota</taxon>
        <taxon>Bacilli</taxon>
        <taxon>Bacillales</taxon>
        <taxon>Bacillaceae</taxon>
        <taxon>Bacillus</taxon>
        <taxon>Bacillus cereus group</taxon>
    </lineage>
</organism>
<dbReference type="Proteomes" id="UP000194733">
    <property type="component" value="Unassembled WGS sequence"/>
</dbReference>
<evidence type="ECO:0000313" key="2">
    <source>
        <dbReference type="Proteomes" id="UP000194733"/>
    </source>
</evidence>
<dbReference type="EMBL" id="NFCY01000021">
    <property type="protein sequence ID" value="OTX49708.1"/>
    <property type="molecule type" value="Genomic_DNA"/>
</dbReference>
<evidence type="ECO:0000313" key="1">
    <source>
        <dbReference type="EMBL" id="OTX49708.1"/>
    </source>
</evidence>
<gene>
    <name evidence="1" type="ORF">BK724_09775</name>
</gene>
<name>A0A9Q5X4J8_BACTU</name>
<sequence>MNGTLVEKIVHKDAVEVLSKFSTKELIEALKLKEDVQITDTSEDVYRVQYDLTKVKKYCLLINNCDVESVQGILRLQEAERQLYAGGCCD</sequence>
<accession>A0A9Q5X4J8</accession>
<proteinExistence type="predicted"/>
<comment type="caution">
    <text evidence="1">The sequence shown here is derived from an EMBL/GenBank/DDBJ whole genome shotgun (WGS) entry which is preliminary data.</text>
</comment>